<protein>
    <submittedName>
        <fullName evidence="12">D-alanyl-D-alanine endopeptidase</fullName>
    </submittedName>
</protein>
<dbReference type="RefSeq" id="WP_102071838.1">
    <property type="nucleotide sequence ID" value="NZ_PDNV01000018.1"/>
</dbReference>
<keyword evidence="4" id="KW-0133">Cell shape</keyword>
<evidence type="ECO:0000259" key="11">
    <source>
        <dbReference type="Pfam" id="PF00768"/>
    </source>
</evidence>
<feature type="signal peptide" evidence="10">
    <location>
        <begin position="1"/>
        <end position="32"/>
    </location>
</feature>
<evidence type="ECO:0000313" key="12">
    <source>
        <dbReference type="EMBL" id="PLC52063.1"/>
    </source>
</evidence>
<evidence type="ECO:0000256" key="8">
    <source>
        <dbReference type="PIRSR" id="PIRSR618044-2"/>
    </source>
</evidence>
<evidence type="ECO:0000256" key="10">
    <source>
        <dbReference type="SAM" id="SignalP"/>
    </source>
</evidence>
<evidence type="ECO:0000313" key="13">
    <source>
        <dbReference type="Proteomes" id="UP000234328"/>
    </source>
</evidence>
<evidence type="ECO:0000256" key="4">
    <source>
        <dbReference type="ARBA" id="ARBA00022960"/>
    </source>
</evidence>
<accession>A0A2N4UAN3</accession>
<dbReference type="InterPro" id="IPR012338">
    <property type="entry name" value="Beta-lactam/transpept-like"/>
</dbReference>
<dbReference type="PRINTS" id="PR00725">
    <property type="entry name" value="DADACBPTASE1"/>
</dbReference>
<evidence type="ECO:0000256" key="2">
    <source>
        <dbReference type="ARBA" id="ARBA00022729"/>
    </source>
</evidence>
<keyword evidence="5" id="KW-0573">Peptidoglycan synthesis</keyword>
<feature type="active site" description="Proton acceptor" evidence="7">
    <location>
        <position position="147"/>
    </location>
</feature>
<feature type="active site" description="Acyl-ester intermediate" evidence="7">
    <location>
        <position position="144"/>
    </location>
</feature>
<reference evidence="12 13" key="1">
    <citation type="submission" date="2017-10" db="EMBL/GenBank/DDBJ databases">
        <title>Two draft genome sequences of Pusillimonas sp. strains isolated from a nitrate- and radionuclide-contaminated groundwater in Russia.</title>
        <authorList>
            <person name="Grouzdev D.S."/>
            <person name="Tourova T.P."/>
            <person name="Goeva M.A."/>
            <person name="Babich T.L."/>
            <person name="Sokolova D.S."/>
            <person name="Abdullin R."/>
            <person name="Poltaraus A.B."/>
            <person name="Toshchakov S.V."/>
            <person name="Nazina T.N."/>
        </authorList>
    </citation>
    <scope>NUCLEOTIDE SEQUENCE [LARGE SCALE GENOMIC DNA]</scope>
    <source>
        <strain evidence="12 13">JR1/69-2-13</strain>
    </source>
</reference>
<dbReference type="Proteomes" id="UP000234328">
    <property type="component" value="Unassembled WGS sequence"/>
</dbReference>
<keyword evidence="2 10" id="KW-0732">Signal</keyword>
<feature type="domain" description="Peptidase S11 D-alanyl-D-alanine carboxypeptidase A N-terminal" evidence="11">
    <location>
        <begin position="115"/>
        <end position="337"/>
    </location>
</feature>
<sequence>MLPIRNSLTRHVPMLASLPLVLLLLTGTLASAQATTGGQKQNTQQSAYSAGKTLATGTLIKNRITTRRNLRPVAYQPISGSASKVRVGLRDTTEGLGGVPPAQQQIDSLGSRARLVSEVAFAQDLESSAVLFDKNSDEVRPIASISKLMTALVIAESGLPMNQMMQITDADVDRMRHSRSRLSVGTELSRADMLHLALMSSENRAAHALGRYYPGGMPAFVRAMNDKARALGMRKTRFVEPTGLSVENVSTPRDLVKLLQATSKQPLIQRYTTDDKYKIEVARGRQLVYNNTNRLVAKPDWDIKISKTGFINEAGECLVMLARIDDRDVAIVLLNSSGRSRIGDAVRLRTVVEKAGNVAML</sequence>
<name>A0A2N4UAN3_9BURK</name>
<dbReference type="PANTHER" id="PTHR21581">
    <property type="entry name" value="D-ALANYL-D-ALANINE CARBOXYPEPTIDASE"/>
    <property type="match status" value="1"/>
</dbReference>
<dbReference type="AlphaFoldDB" id="A0A2N4UAN3"/>
<evidence type="ECO:0000256" key="3">
    <source>
        <dbReference type="ARBA" id="ARBA00022801"/>
    </source>
</evidence>
<dbReference type="GO" id="GO:0008360">
    <property type="term" value="P:regulation of cell shape"/>
    <property type="evidence" value="ECO:0007669"/>
    <property type="project" value="UniProtKB-KW"/>
</dbReference>
<dbReference type="InterPro" id="IPR001967">
    <property type="entry name" value="Peptidase_S11_N"/>
</dbReference>
<dbReference type="GO" id="GO:0071555">
    <property type="term" value="P:cell wall organization"/>
    <property type="evidence" value="ECO:0007669"/>
    <property type="project" value="UniProtKB-KW"/>
</dbReference>
<evidence type="ECO:0000256" key="6">
    <source>
        <dbReference type="ARBA" id="ARBA00023316"/>
    </source>
</evidence>
<keyword evidence="3" id="KW-0378">Hydrolase</keyword>
<organism evidence="12 13">
    <name type="scientific">Pollutimonas nitritireducens</name>
    <dbReference type="NCBI Taxonomy" id="2045209"/>
    <lineage>
        <taxon>Bacteria</taxon>
        <taxon>Pseudomonadati</taxon>
        <taxon>Pseudomonadota</taxon>
        <taxon>Betaproteobacteria</taxon>
        <taxon>Burkholderiales</taxon>
        <taxon>Alcaligenaceae</taxon>
        <taxon>Pollutimonas</taxon>
    </lineage>
</organism>
<dbReference type="PANTHER" id="PTHR21581:SF26">
    <property type="entry name" value="D-ALANYL-D-ALANINE ENDOPEPTIDASE"/>
    <property type="match status" value="1"/>
</dbReference>
<gene>
    <name evidence="12" type="ORF">CR155_20130</name>
</gene>
<dbReference type="Gene3D" id="3.40.710.10">
    <property type="entry name" value="DD-peptidase/beta-lactamase superfamily"/>
    <property type="match status" value="1"/>
</dbReference>
<dbReference type="OrthoDB" id="5688590at2"/>
<feature type="active site" evidence="7">
    <location>
        <position position="201"/>
    </location>
</feature>
<proteinExistence type="inferred from homology"/>
<comment type="similarity">
    <text evidence="1 9">Belongs to the peptidase S11 family.</text>
</comment>
<feature type="chain" id="PRO_5014904630" evidence="10">
    <location>
        <begin position="33"/>
        <end position="361"/>
    </location>
</feature>
<dbReference type="GO" id="GO:0009002">
    <property type="term" value="F:serine-type D-Ala-D-Ala carboxypeptidase activity"/>
    <property type="evidence" value="ECO:0007669"/>
    <property type="project" value="InterPro"/>
</dbReference>
<dbReference type="NCBIfam" id="NF008668">
    <property type="entry name" value="PRK11669.1"/>
    <property type="match status" value="1"/>
</dbReference>
<dbReference type="Pfam" id="PF00768">
    <property type="entry name" value="Peptidase_S11"/>
    <property type="match status" value="1"/>
</dbReference>
<dbReference type="GO" id="GO:0006508">
    <property type="term" value="P:proteolysis"/>
    <property type="evidence" value="ECO:0007669"/>
    <property type="project" value="InterPro"/>
</dbReference>
<evidence type="ECO:0000256" key="5">
    <source>
        <dbReference type="ARBA" id="ARBA00022984"/>
    </source>
</evidence>
<dbReference type="EMBL" id="PDNV01000018">
    <property type="protein sequence ID" value="PLC52063.1"/>
    <property type="molecule type" value="Genomic_DNA"/>
</dbReference>
<keyword evidence="6" id="KW-0961">Cell wall biogenesis/degradation</keyword>
<evidence type="ECO:0000256" key="7">
    <source>
        <dbReference type="PIRSR" id="PIRSR618044-1"/>
    </source>
</evidence>
<dbReference type="GO" id="GO:0009252">
    <property type="term" value="P:peptidoglycan biosynthetic process"/>
    <property type="evidence" value="ECO:0007669"/>
    <property type="project" value="UniProtKB-KW"/>
</dbReference>
<comment type="caution">
    <text evidence="12">The sequence shown here is derived from an EMBL/GenBank/DDBJ whole genome shotgun (WGS) entry which is preliminary data.</text>
</comment>
<dbReference type="SUPFAM" id="SSF56601">
    <property type="entry name" value="beta-lactamase/transpeptidase-like"/>
    <property type="match status" value="1"/>
</dbReference>
<keyword evidence="13" id="KW-1185">Reference proteome</keyword>
<evidence type="ECO:0000256" key="1">
    <source>
        <dbReference type="ARBA" id="ARBA00007164"/>
    </source>
</evidence>
<feature type="binding site" evidence="8">
    <location>
        <position position="307"/>
    </location>
    <ligand>
        <name>substrate</name>
    </ligand>
</feature>
<dbReference type="InterPro" id="IPR018044">
    <property type="entry name" value="Peptidase_S11"/>
</dbReference>
<evidence type="ECO:0000256" key="9">
    <source>
        <dbReference type="RuleBase" id="RU004016"/>
    </source>
</evidence>